<evidence type="ECO:0000313" key="3">
    <source>
        <dbReference type="Proteomes" id="UP000242254"/>
    </source>
</evidence>
<name>A0A2G4SPR8_RHIZD</name>
<dbReference type="Pfam" id="PF13843">
    <property type="entry name" value="DDE_Tnp_1_7"/>
    <property type="match status" value="2"/>
</dbReference>
<dbReference type="EMBL" id="KZ303854">
    <property type="protein sequence ID" value="PHZ10769.1"/>
    <property type="molecule type" value="Genomic_DNA"/>
</dbReference>
<dbReference type="STRING" id="1340429.A0A2G4SPR8"/>
<evidence type="ECO:0000259" key="1">
    <source>
        <dbReference type="Pfam" id="PF13843"/>
    </source>
</evidence>
<protein>
    <recommendedName>
        <fullName evidence="1">PiggyBac transposable element-derived protein domain-containing protein</fullName>
    </recommendedName>
</protein>
<evidence type="ECO:0000313" key="2">
    <source>
        <dbReference type="EMBL" id="PHZ10769.1"/>
    </source>
</evidence>
<dbReference type="AlphaFoldDB" id="A0A2G4SPR8"/>
<dbReference type="InterPro" id="IPR029526">
    <property type="entry name" value="PGBD"/>
</dbReference>
<dbReference type="RefSeq" id="XP_023464477.1">
    <property type="nucleotide sequence ID" value="XM_023614307.1"/>
</dbReference>
<keyword evidence="3" id="KW-1185">Reference proteome</keyword>
<reference evidence="2 3" key="1">
    <citation type="journal article" date="2016" name="Proc. Natl. Acad. Sci. U.S.A.">
        <title>Lipid metabolic changes in an early divergent fungus govern the establishment of a mutualistic symbiosis with endobacteria.</title>
        <authorList>
            <person name="Lastovetsky O.A."/>
            <person name="Gaspar M.L."/>
            <person name="Mondo S.J."/>
            <person name="LaButti K.M."/>
            <person name="Sandor L."/>
            <person name="Grigoriev I.V."/>
            <person name="Henry S.A."/>
            <person name="Pawlowska T.E."/>
        </authorList>
    </citation>
    <scope>NUCLEOTIDE SEQUENCE [LARGE SCALE GENOMIC DNA]</scope>
    <source>
        <strain evidence="2 3">ATCC 52813</strain>
    </source>
</reference>
<organism evidence="2 3">
    <name type="scientific">Rhizopus microsporus ATCC 52813</name>
    <dbReference type="NCBI Taxonomy" id="1340429"/>
    <lineage>
        <taxon>Eukaryota</taxon>
        <taxon>Fungi</taxon>
        <taxon>Fungi incertae sedis</taxon>
        <taxon>Mucoromycota</taxon>
        <taxon>Mucoromycotina</taxon>
        <taxon>Mucoromycetes</taxon>
        <taxon>Mucorales</taxon>
        <taxon>Mucorineae</taxon>
        <taxon>Rhizopodaceae</taxon>
        <taxon>Rhizopus</taxon>
    </lineage>
</organism>
<dbReference type="PANTHER" id="PTHR46599:SF3">
    <property type="entry name" value="PIGGYBAC TRANSPOSABLE ELEMENT-DERIVED PROTEIN 4"/>
    <property type="match status" value="1"/>
</dbReference>
<accession>A0A2G4SPR8</accession>
<dbReference type="Proteomes" id="UP000242254">
    <property type="component" value="Unassembled WGS sequence"/>
</dbReference>
<gene>
    <name evidence="2" type="ORF">RHIMIDRAFT_298868</name>
</gene>
<dbReference type="PANTHER" id="PTHR46599">
    <property type="entry name" value="PIGGYBAC TRANSPOSABLE ELEMENT-DERIVED PROTEIN 4"/>
    <property type="match status" value="1"/>
</dbReference>
<sequence>MYDVLLDEANGHILKLNEDSIKYVNPLTTLVTQGTVINATIVEAEDAVDEDEEEEAIDLTSSRGWNAGEACIDSRLGDSVEGFASLNSRLMMNNGKYASSLDYFLFFLPVDHFYSIIHNTNLYARSLGHWEDITFHEYLMWIALLTVMTVVRHGDRKAYWRQDQSFFLMNVDFSQYMSFNRFNDIMKMHVFKIPSNQAQELDPLYQIKSTTQAFNDHMPKCIIPGKYLVIDDSMNQWLGAGTPNLKKVPRKLHPIGQEFKTLADNHCYCILRVDTVSDPCPKEFDKDPGPKHRYWPQGMPETGIVESVAANYGSYYTMKKDTTNGKMFVCAFRAQKVKAFVSSCGTTRLVGEKTFKSSDGNLVTIKRPEVIDGFERHKSSVDAANNLRDNLTSYHGIISTERWEMRFFGFFLGLCEANAYSSFKVFSEKGASRDYSSFKDNLAFNMLEHCKKLKSRYNEVAQDSNRMLRSDSNHSYISMSNAGNKIKRLICHKCKESGTNGKRVEKFCSCDPTTPLYFDCYNQHLKAAWHRQLY</sequence>
<feature type="domain" description="PiggyBac transposable element-derived protein" evidence="1">
    <location>
        <begin position="323"/>
        <end position="420"/>
    </location>
</feature>
<proteinExistence type="predicted"/>
<feature type="domain" description="PiggyBac transposable element-derived protein" evidence="1">
    <location>
        <begin position="100"/>
        <end position="269"/>
    </location>
</feature>
<dbReference type="GeneID" id="35445296"/>